<comment type="subcellular location">
    <subcellularLocation>
        <location evidence="1">Cell membrane</location>
        <topology evidence="1">Single-pass type I membrane protein</topology>
    </subcellularLocation>
</comment>
<dbReference type="EMBL" id="CM017649">
    <property type="protein sequence ID" value="TYI96194.1"/>
    <property type="molecule type" value="Genomic_DNA"/>
</dbReference>
<accession>A0A5D2W319</accession>
<dbReference type="InterPro" id="IPR013210">
    <property type="entry name" value="LRR_N_plant-typ"/>
</dbReference>
<dbReference type="PANTHER" id="PTHR48061">
    <property type="entry name" value="LEUCINE-RICH REPEAT RECEPTOR PROTEIN KINASE EMS1-LIKE-RELATED"/>
    <property type="match status" value="1"/>
</dbReference>
<evidence type="ECO:0000256" key="6">
    <source>
        <dbReference type="ARBA" id="ARBA00022729"/>
    </source>
</evidence>
<keyword evidence="16" id="KW-1185">Reference proteome</keyword>
<evidence type="ECO:0000256" key="8">
    <source>
        <dbReference type="ARBA" id="ARBA00022989"/>
    </source>
</evidence>
<dbReference type="PROSITE" id="PS51450">
    <property type="entry name" value="LRR"/>
    <property type="match status" value="4"/>
</dbReference>
<keyword evidence="7" id="KW-0677">Repeat</keyword>
<gene>
    <name evidence="15" type="ORF">E1A91_D01G054100v1</name>
</gene>
<dbReference type="SMART" id="SM00369">
    <property type="entry name" value="LRR_TYP"/>
    <property type="match status" value="14"/>
</dbReference>
<dbReference type="InterPro" id="IPR001611">
    <property type="entry name" value="Leu-rich_rpt"/>
</dbReference>
<dbReference type="Pfam" id="PF00560">
    <property type="entry name" value="LRR_1"/>
    <property type="match status" value="4"/>
</dbReference>
<evidence type="ECO:0000256" key="3">
    <source>
        <dbReference type="ARBA" id="ARBA00022475"/>
    </source>
</evidence>
<keyword evidence="6 13" id="KW-0732">Signal</keyword>
<keyword evidence="8 12" id="KW-1133">Transmembrane helix</keyword>
<keyword evidence="9 12" id="KW-0472">Membrane</keyword>
<keyword evidence="4" id="KW-0433">Leucine-rich repeat</keyword>
<keyword evidence="11" id="KW-0325">Glycoprotein</keyword>
<evidence type="ECO:0000256" key="11">
    <source>
        <dbReference type="ARBA" id="ARBA00023180"/>
    </source>
</evidence>
<dbReference type="FunFam" id="3.80.10.10:FF:000111">
    <property type="entry name" value="LRR receptor-like serine/threonine-protein kinase ERECTA"/>
    <property type="match status" value="1"/>
</dbReference>
<protein>
    <recommendedName>
        <fullName evidence="14">Leucine-rich repeat-containing N-terminal plant-type domain-containing protein</fullName>
    </recommendedName>
</protein>
<evidence type="ECO:0000256" key="4">
    <source>
        <dbReference type="ARBA" id="ARBA00022614"/>
    </source>
</evidence>
<comment type="similarity">
    <text evidence="2">Belongs to the RLP family.</text>
</comment>
<evidence type="ECO:0000313" key="15">
    <source>
        <dbReference type="EMBL" id="TYI96194.1"/>
    </source>
</evidence>
<dbReference type="Pfam" id="PF08263">
    <property type="entry name" value="LRRNT_2"/>
    <property type="match status" value="1"/>
</dbReference>
<dbReference type="SUPFAM" id="SSF52058">
    <property type="entry name" value="L domain-like"/>
    <property type="match status" value="3"/>
</dbReference>
<dbReference type="FunFam" id="3.80.10.10:FF:000041">
    <property type="entry name" value="LRR receptor-like serine/threonine-protein kinase ERECTA"/>
    <property type="match status" value="1"/>
</dbReference>
<keyword evidence="5 12" id="KW-0812">Transmembrane</keyword>
<evidence type="ECO:0000256" key="5">
    <source>
        <dbReference type="ARBA" id="ARBA00022692"/>
    </source>
</evidence>
<proteinExistence type="inferred from homology"/>
<dbReference type="InterPro" id="IPR046956">
    <property type="entry name" value="RLP23-like"/>
</dbReference>
<evidence type="ECO:0000259" key="14">
    <source>
        <dbReference type="Pfam" id="PF08263"/>
    </source>
</evidence>
<evidence type="ECO:0000313" key="16">
    <source>
        <dbReference type="Proteomes" id="UP000323597"/>
    </source>
</evidence>
<dbReference type="AlphaFoldDB" id="A0A5D2W319"/>
<evidence type="ECO:0000256" key="1">
    <source>
        <dbReference type="ARBA" id="ARBA00004251"/>
    </source>
</evidence>
<feature type="signal peptide" evidence="13">
    <location>
        <begin position="1"/>
        <end position="23"/>
    </location>
</feature>
<dbReference type="PRINTS" id="PR00019">
    <property type="entry name" value="LEURICHRPT"/>
</dbReference>
<dbReference type="InterPro" id="IPR003591">
    <property type="entry name" value="Leu-rich_rpt_typical-subtyp"/>
</dbReference>
<evidence type="ECO:0000256" key="9">
    <source>
        <dbReference type="ARBA" id="ARBA00023136"/>
    </source>
</evidence>
<dbReference type="Pfam" id="PF13855">
    <property type="entry name" value="LRR_8"/>
    <property type="match status" value="2"/>
</dbReference>
<reference evidence="15 16" key="1">
    <citation type="submission" date="2019-07" db="EMBL/GenBank/DDBJ databases">
        <title>WGS assembly of Gossypium mustelinum.</title>
        <authorList>
            <person name="Chen Z.J."/>
            <person name="Sreedasyam A."/>
            <person name="Ando A."/>
            <person name="Song Q."/>
            <person name="De L."/>
            <person name="Hulse-Kemp A."/>
            <person name="Ding M."/>
            <person name="Ye W."/>
            <person name="Kirkbride R."/>
            <person name="Jenkins J."/>
            <person name="Plott C."/>
            <person name="Lovell J."/>
            <person name="Lin Y.-M."/>
            <person name="Vaughn R."/>
            <person name="Liu B."/>
            <person name="Li W."/>
            <person name="Simpson S."/>
            <person name="Scheffler B."/>
            <person name="Saski C."/>
            <person name="Grover C."/>
            <person name="Hu G."/>
            <person name="Conover J."/>
            <person name="Carlson J."/>
            <person name="Shu S."/>
            <person name="Boston L."/>
            <person name="Williams M."/>
            <person name="Peterson D."/>
            <person name="Mcgee K."/>
            <person name="Jones D."/>
            <person name="Wendel J."/>
            <person name="Stelly D."/>
            <person name="Grimwood J."/>
            <person name="Schmutz J."/>
        </authorList>
    </citation>
    <scope>NUCLEOTIDE SEQUENCE [LARGE SCALE GENOMIC DNA]</scope>
    <source>
        <strain evidence="15">1408120.09</strain>
    </source>
</reference>
<evidence type="ECO:0000256" key="10">
    <source>
        <dbReference type="ARBA" id="ARBA00023170"/>
    </source>
</evidence>
<feature type="chain" id="PRO_5023074413" description="Leucine-rich repeat-containing N-terminal plant-type domain-containing protein" evidence="13">
    <location>
        <begin position="24"/>
        <end position="974"/>
    </location>
</feature>
<feature type="domain" description="Leucine-rich repeat-containing N-terminal plant-type" evidence="14">
    <location>
        <begin position="31"/>
        <end position="79"/>
    </location>
</feature>
<dbReference type="InterPro" id="IPR032675">
    <property type="entry name" value="LRR_dom_sf"/>
</dbReference>
<feature type="transmembrane region" description="Helical" evidence="12">
    <location>
        <begin position="927"/>
        <end position="949"/>
    </location>
</feature>
<keyword evidence="10" id="KW-0675">Receptor</keyword>
<dbReference type="GO" id="GO:0005886">
    <property type="term" value="C:plasma membrane"/>
    <property type="evidence" value="ECO:0007669"/>
    <property type="project" value="UniProtKB-SubCell"/>
</dbReference>
<evidence type="ECO:0000256" key="13">
    <source>
        <dbReference type="SAM" id="SignalP"/>
    </source>
</evidence>
<dbReference type="SMART" id="SM00365">
    <property type="entry name" value="LRR_SD22"/>
    <property type="match status" value="8"/>
</dbReference>
<dbReference type="Proteomes" id="UP000323597">
    <property type="component" value="Chromosome D01"/>
</dbReference>
<dbReference type="PANTHER" id="PTHR48061:SF46">
    <property type="entry name" value="LEUCINE-RICH REPEAT-CONTAINING N-TERMINAL PLANT-TYPE DOMAIN-CONTAINING PROTEIN"/>
    <property type="match status" value="1"/>
</dbReference>
<name>A0A5D2W319_GOSMU</name>
<evidence type="ECO:0000256" key="7">
    <source>
        <dbReference type="ARBA" id="ARBA00022737"/>
    </source>
</evidence>
<evidence type="ECO:0000256" key="12">
    <source>
        <dbReference type="SAM" id="Phobius"/>
    </source>
</evidence>
<keyword evidence="3" id="KW-1003">Cell membrane</keyword>
<dbReference type="Gene3D" id="3.80.10.10">
    <property type="entry name" value="Ribonuclease Inhibitor"/>
    <property type="match status" value="5"/>
</dbReference>
<evidence type="ECO:0000256" key="2">
    <source>
        <dbReference type="ARBA" id="ARBA00009592"/>
    </source>
</evidence>
<sequence length="974" mass="108171">MKRWLIPSYFVIFSLFFTYNSSALTLPFCPHDQSAALIQFNSSFSIDCSGFRQPSISRAKTISWEEGTNCCLWDGVKCDTETGNVIALDLSFSCLFGPFPSNNTLFLLRHLRQLNLAGNDFRFSPMASQFGQLTSLTHLNISWSSFIGKVPPEISRLSKLLSLDLSMSGLMFEGHVFENMVANLTQLRHLLLSEVNMSQELPDSIGDLTSLEILDLPVNHLGGPIPASLGNLTQLKYLDLSDNNLSGVLPVSAFNLRQVQFVDFSGNKLAGSFPSQVSELSQLSILDLDRNFLSGRVPSWLFSLPSLVLLRLSNNKLTGPIDQFDKVTPLEEAYLQNNEIEGPVPGSIALLVNLIYLDLSSNKLSGNFELDKLSKLKKLESLTLSNNALLSFTSESKANYSLPNLLSLNLSSCDIIDFPDFVRNLEGLRELDLSNNRIHVIEANMFVKLKELQRLDLSHNSLLSLSNNGNLSLFLPNLGYLSLASCNLTVFANFLTIQESLRELYLSNNSIQGQITKQERTWGSNLVILDLSNNLLTVVEYYPWRNIKVLRLDSNLLEGPLLVPPPSTSVFSISNNKLTGEVPYSICEFGTEIDAALDLSHNNLSGVIPKCAGLANIAYLDLHANNFHGNIPDFLNFRPITFPTNNMLSTLNLNDNDFDGPLPKSLTNCLLLEVLILGNNKINDTFPYSLGNLPSLQVLVLRSNNFHGQVINPDNQSYFSNLRILDLSHNNFSGYLPTTFFKSLEGMMGLADVDMAYMGDRFQYYTDSMVLTMKGEDIVLERILTIFAAIDMSSNKFEGTIPETVGNLISLQVLNFSHNHLTGHIPSSLGNLVALESLDLSCNELVGEIPSELTGLNFLEVLNLSENQLVGLIPQGKQFNTFLNDSYAGNIGLCGFPVSKSCGRSEPPPAIFDEEEVDSAFGLDWKFVMMGYGCGLVFGFSAGYIMMTIRKPKWLVGMIQRAGNRVLRRFKKYR</sequence>
<organism evidence="15 16">
    <name type="scientific">Gossypium mustelinum</name>
    <name type="common">Cotton</name>
    <name type="synonym">Gossypium caicoense</name>
    <dbReference type="NCBI Taxonomy" id="34275"/>
    <lineage>
        <taxon>Eukaryota</taxon>
        <taxon>Viridiplantae</taxon>
        <taxon>Streptophyta</taxon>
        <taxon>Embryophyta</taxon>
        <taxon>Tracheophyta</taxon>
        <taxon>Spermatophyta</taxon>
        <taxon>Magnoliopsida</taxon>
        <taxon>eudicotyledons</taxon>
        <taxon>Gunneridae</taxon>
        <taxon>Pentapetalae</taxon>
        <taxon>rosids</taxon>
        <taxon>malvids</taxon>
        <taxon>Malvales</taxon>
        <taxon>Malvaceae</taxon>
        <taxon>Malvoideae</taxon>
        <taxon>Gossypium</taxon>
    </lineage>
</organism>